<dbReference type="InterPro" id="IPR037131">
    <property type="entry name" value="Homeo_prospero_dom_sf"/>
</dbReference>
<evidence type="ECO:0000313" key="10">
    <source>
        <dbReference type="Proteomes" id="UP000663848"/>
    </source>
</evidence>
<evidence type="ECO:0000256" key="4">
    <source>
        <dbReference type="ARBA" id="ARBA00023155"/>
    </source>
</evidence>
<evidence type="ECO:0000256" key="7">
    <source>
        <dbReference type="SAM" id="MobiDB-lite"/>
    </source>
</evidence>
<dbReference type="PANTHER" id="PTHR12198:SF0">
    <property type="entry name" value="HOMEOBOX PROTEIN PROSPERO"/>
    <property type="match status" value="1"/>
</dbReference>
<comment type="caution">
    <text evidence="9">The sequence shown here is derived from an EMBL/GenBank/DDBJ whole genome shotgun (WGS) entry which is preliminary data.</text>
</comment>
<dbReference type="GO" id="GO:0007399">
    <property type="term" value="P:nervous system development"/>
    <property type="evidence" value="ECO:0007669"/>
    <property type="project" value="UniProtKB-ARBA"/>
</dbReference>
<dbReference type="PANTHER" id="PTHR12198">
    <property type="entry name" value="HOMEOBOX PROTEIN PROSPERO/PROX-1/CEH-26"/>
    <property type="match status" value="1"/>
</dbReference>
<keyword evidence="3" id="KW-0238">DNA-binding</keyword>
<evidence type="ECO:0000259" key="8">
    <source>
        <dbReference type="PROSITE" id="PS51818"/>
    </source>
</evidence>
<feature type="compositionally biased region" description="Low complexity" evidence="7">
    <location>
        <begin position="54"/>
        <end position="75"/>
    </location>
</feature>
<reference evidence="9" key="1">
    <citation type="submission" date="2021-02" db="EMBL/GenBank/DDBJ databases">
        <authorList>
            <person name="Nowell W R."/>
        </authorList>
    </citation>
    <scope>NUCLEOTIDE SEQUENCE</scope>
</reference>
<evidence type="ECO:0000313" key="9">
    <source>
        <dbReference type="EMBL" id="CAF4755969.1"/>
    </source>
</evidence>
<gene>
    <name evidence="9" type="ORF">QYT958_LOCUS21316</name>
</gene>
<dbReference type="SUPFAM" id="SSF46689">
    <property type="entry name" value="Homeodomain-like"/>
    <property type="match status" value="1"/>
</dbReference>
<accession>A0A821LT49</accession>
<dbReference type="GO" id="GO:0000978">
    <property type="term" value="F:RNA polymerase II cis-regulatory region sequence-specific DNA binding"/>
    <property type="evidence" value="ECO:0007669"/>
    <property type="project" value="TreeGrafter"/>
</dbReference>
<evidence type="ECO:0000256" key="2">
    <source>
        <dbReference type="ARBA" id="ARBA00023015"/>
    </source>
</evidence>
<dbReference type="GO" id="GO:0005634">
    <property type="term" value="C:nucleus"/>
    <property type="evidence" value="ECO:0007669"/>
    <property type="project" value="UniProtKB-SubCell"/>
</dbReference>
<proteinExistence type="predicted"/>
<dbReference type="EMBL" id="CAJOBR010003872">
    <property type="protein sequence ID" value="CAF4755969.1"/>
    <property type="molecule type" value="Genomic_DNA"/>
</dbReference>
<evidence type="ECO:0000256" key="5">
    <source>
        <dbReference type="ARBA" id="ARBA00023163"/>
    </source>
</evidence>
<dbReference type="Pfam" id="PF05044">
    <property type="entry name" value="HPD"/>
    <property type="match status" value="1"/>
</dbReference>
<keyword evidence="2" id="KW-0805">Transcription regulation</keyword>
<organism evidence="9 10">
    <name type="scientific">Rotaria socialis</name>
    <dbReference type="NCBI Taxonomy" id="392032"/>
    <lineage>
        <taxon>Eukaryota</taxon>
        <taxon>Metazoa</taxon>
        <taxon>Spiralia</taxon>
        <taxon>Gnathifera</taxon>
        <taxon>Rotifera</taxon>
        <taxon>Eurotatoria</taxon>
        <taxon>Bdelloidea</taxon>
        <taxon>Philodinida</taxon>
        <taxon>Philodinidae</taxon>
        <taxon>Rotaria</taxon>
    </lineage>
</organism>
<dbReference type="Proteomes" id="UP000663848">
    <property type="component" value="Unassembled WGS sequence"/>
</dbReference>
<dbReference type="InterPro" id="IPR009057">
    <property type="entry name" value="Homeodomain-like_sf"/>
</dbReference>
<feature type="domain" description="Prospero" evidence="8">
    <location>
        <begin position="266"/>
        <end position="371"/>
    </location>
</feature>
<keyword evidence="6" id="KW-0539">Nucleus</keyword>
<evidence type="ECO:0000256" key="6">
    <source>
        <dbReference type="ARBA" id="ARBA00023242"/>
    </source>
</evidence>
<feature type="compositionally biased region" description="Basic and acidic residues" evidence="7">
    <location>
        <begin position="86"/>
        <end position="96"/>
    </location>
</feature>
<keyword evidence="5" id="KW-0804">Transcription</keyword>
<dbReference type="InterPro" id="IPR039350">
    <property type="entry name" value="Prospero_homeodomain"/>
</dbReference>
<dbReference type="GO" id="GO:0000981">
    <property type="term" value="F:DNA-binding transcription factor activity, RNA polymerase II-specific"/>
    <property type="evidence" value="ECO:0007669"/>
    <property type="project" value="TreeGrafter"/>
</dbReference>
<dbReference type="Gene3D" id="1.10.10.500">
    <property type="entry name" value="Homeo-prospero domain"/>
    <property type="match status" value="1"/>
</dbReference>
<dbReference type="AlphaFoldDB" id="A0A821LT49"/>
<dbReference type="PROSITE" id="PS51818">
    <property type="entry name" value="HOMEO_PROSPERO"/>
    <property type="match status" value="1"/>
</dbReference>
<comment type="subcellular location">
    <subcellularLocation>
        <location evidence="1">Nucleus</location>
    </subcellularLocation>
</comment>
<evidence type="ECO:0000256" key="3">
    <source>
        <dbReference type="ARBA" id="ARBA00023125"/>
    </source>
</evidence>
<protein>
    <recommendedName>
        <fullName evidence="8">Prospero domain-containing protein</fullName>
    </recommendedName>
</protein>
<evidence type="ECO:0000256" key="1">
    <source>
        <dbReference type="ARBA" id="ARBA00004123"/>
    </source>
</evidence>
<feature type="region of interest" description="Disordered" evidence="7">
    <location>
        <begin position="49"/>
        <end position="149"/>
    </location>
</feature>
<name>A0A821LT49_9BILA</name>
<dbReference type="GO" id="GO:0048468">
    <property type="term" value="P:cell development"/>
    <property type="evidence" value="ECO:0007669"/>
    <property type="project" value="UniProtKB-ARBA"/>
</dbReference>
<keyword evidence="4" id="KW-0371">Homeobox</keyword>
<feature type="compositionally biased region" description="Acidic residues" evidence="7">
    <location>
        <begin position="124"/>
        <end position="138"/>
    </location>
</feature>
<dbReference type="InterPro" id="IPR023082">
    <property type="entry name" value="Homeo_prospero_dom"/>
</dbReference>
<sequence>MNPSTNNNNNNNAVFSPYLLSRFHQHLNHLNDMAFAHTKILQEIIEKRSVEPMTSSPRGSISSSSSSTSPSTTDSTQRKRSYPCSDNHESKHENHLNKRPRKQSKPQQLLKIDKNQNEQSASSDTDENDDDDEEEIGEVNEPNEKQDTLPIAAPPVLPFIPNNLPFLSYIQDLARANNVASPVSVGKFLENFQKELLSTSMDSKRMLPPPPPPPPPFFSQTVHHHHHPYFSQILLNNSFINHFPSSPSLNRFGHSPSDVFNDHSSEFFYQQIEKYARQCLAEGISNVDDLIITPNSELYRILNLHYNRSNQINVPISFSSAVQAALREFFIAIQQQKDLESSWKKSIYKIMQRFDDQIPEFFKNDHWMHSI</sequence>